<feature type="region of interest" description="Disordered" evidence="1">
    <location>
        <begin position="18"/>
        <end position="44"/>
    </location>
</feature>
<evidence type="ECO:0000256" key="1">
    <source>
        <dbReference type="SAM" id="MobiDB-lite"/>
    </source>
</evidence>
<sequence>MRRPPSMAVPHAFRPRRKYDFNGPVLPQQVTKRGPGETRRGLKIPDHRTRRGEGAQCVQPMRRGIKVSLKRWEQNASRRQRFRPAT</sequence>
<evidence type="ECO:0000313" key="2">
    <source>
        <dbReference type="EMBL" id="SBV36648.1"/>
    </source>
</evidence>
<gene>
    <name evidence="2" type="ORF">STPYR_11578</name>
</gene>
<dbReference type="EMBL" id="FLTS01000001">
    <property type="protein sequence ID" value="SBV36648.1"/>
    <property type="molecule type" value="Genomic_DNA"/>
</dbReference>
<organism evidence="2">
    <name type="scientific">uncultured Stenotrophomonas sp</name>
    <dbReference type="NCBI Taxonomy" id="165438"/>
    <lineage>
        <taxon>Bacteria</taxon>
        <taxon>Pseudomonadati</taxon>
        <taxon>Pseudomonadota</taxon>
        <taxon>Gammaproteobacteria</taxon>
        <taxon>Lysobacterales</taxon>
        <taxon>Lysobacteraceae</taxon>
        <taxon>Stenotrophomonas</taxon>
        <taxon>environmental samples</taxon>
    </lineage>
</organism>
<accession>A0A1Y5Q2Z9</accession>
<name>A0A1Y5Q2Z9_9GAMM</name>
<reference evidence="2" key="1">
    <citation type="submission" date="2016-03" db="EMBL/GenBank/DDBJ databases">
        <authorList>
            <person name="Ploux O."/>
        </authorList>
    </citation>
    <scope>NUCLEOTIDE SEQUENCE</scope>
    <source>
        <strain evidence="2">UC10</strain>
    </source>
</reference>
<dbReference type="AlphaFoldDB" id="A0A1Y5Q2Z9"/>
<protein>
    <submittedName>
        <fullName evidence="2">Uncharacterized protein</fullName>
    </submittedName>
</protein>
<proteinExistence type="predicted"/>
<feature type="compositionally biased region" description="Basic and acidic residues" evidence="1">
    <location>
        <begin position="34"/>
        <end position="44"/>
    </location>
</feature>